<evidence type="ECO:0000313" key="2">
    <source>
        <dbReference type="EMBL" id="KAI5397595.1"/>
    </source>
</evidence>
<organism evidence="2 3">
    <name type="scientific">Pisum sativum</name>
    <name type="common">Garden pea</name>
    <name type="synonym">Lathyrus oleraceus</name>
    <dbReference type="NCBI Taxonomy" id="3888"/>
    <lineage>
        <taxon>Eukaryota</taxon>
        <taxon>Viridiplantae</taxon>
        <taxon>Streptophyta</taxon>
        <taxon>Embryophyta</taxon>
        <taxon>Tracheophyta</taxon>
        <taxon>Spermatophyta</taxon>
        <taxon>Magnoliopsida</taxon>
        <taxon>eudicotyledons</taxon>
        <taxon>Gunneridae</taxon>
        <taxon>Pentapetalae</taxon>
        <taxon>rosids</taxon>
        <taxon>fabids</taxon>
        <taxon>Fabales</taxon>
        <taxon>Fabaceae</taxon>
        <taxon>Papilionoideae</taxon>
        <taxon>50 kb inversion clade</taxon>
        <taxon>NPAAA clade</taxon>
        <taxon>Hologalegina</taxon>
        <taxon>IRL clade</taxon>
        <taxon>Fabeae</taxon>
        <taxon>Lathyrus</taxon>
    </lineage>
</organism>
<dbReference type="GO" id="GO:0005794">
    <property type="term" value="C:Golgi apparatus"/>
    <property type="evidence" value="ECO:0007669"/>
    <property type="project" value="TreeGrafter"/>
</dbReference>
<dbReference type="InterPro" id="IPR045316">
    <property type="entry name" value="Msc2-like"/>
</dbReference>
<dbReference type="PANTHER" id="PTHR45755">
    <property type="match status" value="1"/>
</dbReference>
<dbReference type="GO" id="GO:0006882">
    <property type="term" value="P:intracellular zinc ion homeostasis"/>
    <property type="evidence" value="ECO:0007669"/>
    <property type="project" value="InterPro"/>
</dbReference>
<proteinExistence type="predicted"/>
<name>A0A9D5A9L7_PEA</name>
<comment type="caution">
    <text evidence="2">The sequence shown here is derived from an EMBL/GenBank/DDBJ whole genome shotgun (WGS) entry which is preliminary data.</text>
</comment>
<protein>
    <submittedName>
        <fullName evidence="2">Metal tolerance protein C2</fullName>
    </submittedName>
</protein>
<sequence>MPRIFASCWTSYSYGFGKVFEVFRTELNDPSSVYKRVGLFDLDGNAGWTVEDVPCSNRVAFIVNCCSADSIRSAGLILASWLLSIGVENAEVLCLGLVSVVVFTLVLPLFRATGGILLQMAPPSIPTTAFSKCLRQISAREDVLEVSQARFWELVPSRVIGSLSMQVKKGVDDRPILEFVHRLYHDFRVQYLTVQIDYA</sequence>
<dbReference type="Proteomes" id="UP001058974">
    <property type="component" value="Chromosome 6"/>
</dbReference>
<evidence type="ECO:0000256" key="1">
    <source>
        <dbReference type="ARBA" id="ARBA00022448"/>
    </source>
</evidence>
<evidence type="ECO:0000313" key="3">
    <source>
        <dbReference type="Proteomes" id="UP001058974"/>
    </source>
</evidence>
<dbReference type="PANTHER" id="PTHR45755:SF3">
    <property type="entry name" value="METAL TOLERANCE PROTEIN C2"/>
    <property type="match status" value="1"/>
</dbReference>
<keyword evidence="3" id="KW-1185">Reference proteome</keyword>
<dbReference type="EMBL" id="JAMSHJ010000006">
    <property type="protein sequence ID" value="KAI5397595.1"/>
    <property type="molecule type" value="Genomic_DNA"/>
</dbReference>
<dbReference type="Gramene" id="Psat06G0341800-T1">
    <property type="protein sequence ID" value="KAI5397595.1"/>
    <property type="gene ID" value="KIW84_063418"/>
</dbReference>
<accession>A0A9D5A9L7</accession>
<keyword evidence="1" id="KW-0813">Transport</keyword>
<dbReference type="GO" id="GO:0005385">
    <property type="term" value="F:zinc ion transmembrane transporter activity"/>
    <property type="evidence" value="ECO:0007669"/>
    <property type="project" value="InterPro"/>
</dbReference>
<dbReference type="AlphaFoldDB" id="A0A9D5A9L7"/>
<reference evidence="2 3" key="1">
    <citation type="journal article" date="2022" name="Nat. Genet.">
        <title>Improved pea reference genome and pan-genome highlight genomic features and evolutionary characteristics.</title>
        <authorList>
            <person name="Yang T."/>
            <person name="Liu R."/>
            <person name="Luo Y."/>
            <person name="Hu S."/>
            <person name="Wang D."/>
            <person name="Wang C."/>
            <person name="Pandey M.K."/>
            <person name="Ge S."/>
            <person name="Xu Q."/>
            <person name="Li N."/>
            <person name="Li G."/>
            <person name="Huang Y."/>
            <person name="Saxena R.K."/>
            <person name="Ji Y."/>
            <person name="Li M."/>
            <person name="Yan X."/>
            <person name="He Y."/>
            <person name="Liu Y."/>
            <person name="Wang X."/>
            <person name="Xiang C."/>
            <person name="Varshney R.K."/>
            <person name="Ding H."/>
            <person name="Gao S."/>
            <person name="Zong X."/>
        </authorList>
    </citation>
    <scope>NUCLEOTIDE SEQUENCE [LARGE SCALE GENOMIC DNA]</scope>
    <source>
        <strain evidence="2 3">cv. Zhongwan 6</strain>
    </source>
</reference>
<gene>
    <name evidence="2" type="ORF">KIW84_063418</name>
</gene>